<dbReference type="InterPro" id="IPR017871">
    <property type="entry name" value="ABC_transporter-like_CS"/>
</dbReference>
<gene>
    <name evidence="12" type="ORF">ADIMK_3414</name>
</gene>
<dbReference type="InterPro" id="IPR003593">
    <property type="entry name" value="AAA+_ATPase"/>
</dbReference>
<dbReference type="InterPro" id="IPR027417">
    <property type="entry name" value="P-loop_NTPase"/>
</dbReference>
<keyword evidence="13" id="KW-1185">Reference proteome</keyword>
<evidence type="ECO:0000256" key="2">
    <source>
        <dbReference type="ARBA" id="ARBA00005417"/>
    </source>
</evidence>
<keyword evidence="10" id="KW-0472">Membrane</keyword>
<comment type="subcellular location">
    <subcellularLocation>
        <location evidence="1">Cell membrane</location>
        <topology evidence="1">Peripheral membrane protein</topology>
    </subcellularLocation>
</comment>
<dbReference type="GO" id="GO:0016887">
    <property type="term" value="F:ATP hydrolysis activity"/>
    <property type="evidence" value="ECO:0007669"/>
    <property type="project" value="InterPro"/>
</dbReference>
<dbReference type="GO" id="GO:0005524">
    <property type="term" value="F:ATP binding"/>
    <property type="evidence" value="ECO:0007669"/>
    <property type="project" value="UniProtKB-KW"/>
</dbReference>
<dbReference type="GO" id="GO:0006826">
    <property type="term" value="P:iron ion transport"/>
    <property type="evidence" value="ECO:0007669"/>
    <property type="project" value="UniProtKB-KW"/>
</dbReference>
<dbReference type="InterPro" id="IPR051535">
    <property type="entry name" value="Siderophore_ABC-ATPase"/>
</dbReference>
<keyword evidence="6" id="KW-0547">Nucleotide-binding</keyword>
<evidence type="ECO:0000313" key="13">
    <source>
        <dbReference type="Proteomes" id="UP000028252"/>
    </source>
</evidence>
<dbReference type="GO" id="GO:0005886">
    <property type="term" value="C:plasma membrane"/>
    <property type="evidence" value="ECO:0007669"/>
    <property type="project" value="UniProtKB-SubCell"/>
</dbReference>
<evidence type="ECO:0000256" key="5">
    <source>
        <dbReference type="ARBA" id="ARBA00022496"/>
    </source>
</evidence>
<evidence type="ECO:0000259" key="11">
    <source>
        <dbReference type="PROSITE" id="PS50893"/>
    </source>
</evidence>
<keyword evidence="7 12" id="KW-0067">ATP-binding</keyword>
<evidence type="ECO:0000256" key="1">
    <source>
        <dbReference type="ARBA" id="ARBA00004202"/>
    </source>
</evidence>
<sequence length="269" mass="29685">MASAIRVEQLSVGYVGRRVLHQVDTQIEANRITALCGPNGCGKSTLLRAMAGLIPADSGTVYLGDTPLSGLARREMAQRLALLAQFNEVPAGLSVYELVSFGRYAHTSWLGGLSGEDHDIVLDSLARVGLQDYAARELSALSGGERQRAWIAMALAQDCPVLLLDEPTTWLDIHHQIEVLEQLRSIQRERNITLVWVLHDLHQAASYSDHILLMRGGRILHTGDVESVMDPTHMKQVYEIDMLRLRHPQSGAPLMIPAHQSPLLDSPPR</sequence>
<dbReference type="eggNOG" id="COG1120">
    <property type="taxonomic scope" value="Bacteria"/>
</dbReference>
<dbReference type="PATRIC" id="fig|1232683.4.peg.3361"/>
<comment type="caution">
    <text evidence="12">The sequence shown here is derived from an EMBL/GenBank/DDBJ whole genome shotgun (WGS) entry which is preliminary data.</text>
</comment>
<evidence type="ECO:0000256" key="8">
    <source>
        <dbReference type="ARBA" id="ARBA00023004"/>
    </source>
</evidence>
<evidence type="ECO:0000256" key="10">
    <source>
        <dbReference type="ARBA" id="ARBA00023136"/>
    </source>
</evidence>
<dbReference type="EMBL" id="JMQN01000048">
    <property type="protein sequence ID" value="KEA62523.1"/>
    <property type="molecule type" value="Genomic_DNA"/>
</dbReference>
<keyword evidence="8" id="KW-0408">Iron</keyword>
<evidence type="ECO:0000256" key="6">
    <source>
        <dbReference type="ARBA" id="ARBA00022741"/>
    </source>
</evidence>
<proteinExistence type="inferred from homology"/>
<dbReference type="CDD" id="cd03214">
    <property type="entry name" value="ABC_Iron-Siderophores_B12_Hemin"/>
    <property type="match status" value="1"/>
</dbReference>
<evidence type="ECO:0000256" key="9">
    <source>
        <dbReference type="ARBA" id="ARBA00023065"/>
    </source>
</evidence>
<organism evidence="12 13">
    <name type="scientific">Marinobacterium lacunae</name>
    <dbReference type="NCBI Taxonomy" id="1232683"/>
    <lineage>
        <taxon>Bacteria</taxon>
        <taxon>Pseudomonadati</taxon>
        <taxon>Pseudomonadota</taxon>
        <taxon>Gammaproteobacteria</taxon>
        <taxon>Oceanospirillales</taxon>
        <taxon>Oceanospirillaceae</taxon>
        <taxon>Marinobacterium</taxon>
    </lineage>
</organism>
<keyword evidence="3" id="KW-0813">Transport</keyword>
<dbReference type="InterPro" id="IPR003439">
    <property type="entry name" value="ABC_transporter-like_ATP-bd"/>
</dbReference>
<keyword evidence="9" id="KW-0406">Ion transport</keyword>
<evidence type="ECO:0000256" key="3">
    <source>
        <dbReference type="ARBA" id="ARBA00022448"/>
    </source>
</evidence>
<dbReference type="FunFam" id="3.40.50.300:FF:000134">
    <property type="entry name" value="Iron-enterobactin ABC transporter ATP-binding protein"/>
    <property type="match status" value="1"/>
</dbReference>
<dbReference type="Pfam" id="PF00005">
    <property type="entry name" value="ABC_tran"/>
    <property type="match status" value="1"/>
</dbReference>
<comment type="similarity">
    <text evidence="2">Belongs to the ABC transporter superfamily.</text>
</comment>
<dbReference type="Gene3D" id="3.40.50.300">
    <property type="entry name" value="P-loop containing nucleotide triphosphate hydrolases"/>
    <property type="match status" value="1"/>
</dbReference>
<dbReference type="PANTHER" id="PTHR42771:SF2">
    <property type="entry name" value="IRON(3+)-HYDROXAMATE IMPORT ATP-BINDING PROTEIN FHUC"/>
    <property type="match status" value="1"/>
</dbReference>
<feature type="domain" description="ABC transporter" evidence="11">
    <location>
        <begin position="5"/>
        <end position="241"/>
    </location>
</feature>
<reference evidence="12 13" key="1">
    <citation type="submission" date="2014-04" db="EMBL/GenBank/DDBJ databases">
        <title>Marinobacterium kochiensis sp. nov., isolated from sediment sample collected from Kochi backwaters in Kerala, India.</title>
        <authorList>
            <person name="Singh A."/>
            <person name="Pinnaka A.K."/>
        </authorList>
    </citation>
    <scope>NUCLEOTIDE SEQUENCE [LARGE SCALE GENOMIC DNA]</scope>
    <source>
        <strain evidence="12 13">AK27</strain>
    </source>
</reference>
<dbReference type="AlphaFoldDB" id="A0A081FVG8"/>
<dbReference type="PROSITE" id="PS00211">
    <property type="entry name" value="ABC_TRANSPORTER_1"/>
    <property type="match status" value="1"/>
</dbReference>
<evidence type="ECO:0000256" key="4">
    <source>
        <dbReference type="ARBA" id="ARBA00022475"/>
    </source>
</evidence>
<keyword evidence="5" id="KW-0410">Iron transport</keyword>
<dbReference type="Proteomes" id="UP000028252">
    <property type="component" value="Unassembled WGS sequence"/>
</dbReference>
<dbReference type="SUPFAM" id="SSF52540">
    <property type="entry name" value="P-loop containing nucleoside triphosphate hydrolases"/>
    <property type="match status" value="1"/>
</dbReference>
<dbReference type="PANTHER" id="PTHR42771">
    <property type="entry name" value="IRON(3+)-HYDROXAMATE IMPORT ATP-BINDING PROTEIN FHUC"/>
    <property type="match status" value="1"/>
</dbReference>
<protein>
    <submittedName>
        <fullName evidence="12">Ferrichrome transport ATP-binding protein FhuC</fullName>
    </submittedName>
</protein>
<evidence type="ECO:0000256" key="7">
    <source>
        <dbReference type="ARBA" id="ARBA00022840"/>
    </source>
</evidence>
<accession>A0A081FVG8</accession>
<dbReference type="STRING" id="1232683.ADIMK_3414"/>
<keyword evidence="4" id="KW-1003">Cell membrane</keyword>
<dbReference type="PROSITE" id="PS50893">
    <property type="entry name" value="ABC_TRANSPORTER_2"/>
    <property type="match status" value="1"/>
</dbReference>
<name>A0A081FVG8_9GAMM</name>
<evidence type="ECO:0000313" key="12">
    <source>
        <dbReference type="EMBL" id="KEA62523.1"/>
    </source>
</evidence>
<dbReference type="SMART" id="SM00382">
    <property type="entry name" value="AAA"/>
    <property type="match status" value="1"/>
</dbReference>